<reference evidence="1" key="1">
    <citation type="submission" date="2024-09" db="EMBL/GenBank/DDBJ databases">
        <title>Black Yeasts Isolated from many extreme environments.</title>
        <authorList>
            <person name="Coleine C."/>
            <person name="Stajich J.E."/>
            <person name="Selbmann L."/>
        </authorList>
    </citation>
    <scope>NUCLEOTIDE SEQUENCE</scope>
    <source>
        <strain evidence="1">CCFEE 5737</strain>
    </source>
</reference>
<sequence length="150" mass="16105">MSGTATPIAAIEAPDEKSALSAANPEAETAPSSALYKRKTYLNKIALFQAQDLQKPIQLKGMTLRPLIFLTFPVILYAGFSYGSNLIWFNVLNGTSSLIFAGTYNFSAAMVGVTYVSPLIGTAIGSAYTGFFGDRFVLWKARKAGGFLES</sequence>
<protein>
    <submittedName>
        <fullName evidence="1">Uncharacterized protein</fullName>
    </submittedName>
</protein>
<accession>A0ACC3DNB9</accession>
<gene>
    <name evidence="1" type="ORF">LTS18_008679</name>
</gene>
<dbReference type="EMBL" id="JAWDJW010002284">
    <property type="protein sequence ID" value="KAK3078005.1"/>
    <property type="molecule type" value="Genomic_DNA"/>
</dbReference>
<name>A0ACC3DNB9_9PEZI</name>
<proteinExistence type="predicted"/>
<keyword evidence="2" id="KW-1185">Reference proteome</keyword>
<dbReference type="Proteomes" id="UP001186974">
    <property type="component" value="Unassembled WGS sequence"/>
</dbReference>
<feature type="non-terminal residue" evidence="1">
    <location>
        <position position="150"/>
    </location>
</feature>
<comment type="caution">
    <text evidence="1">The sequence shown here is derived from an EMBL/GenBank/DDBJ whole genome shotgun (WGS) entry which is preliminary data.</text>
</comment>
<organism evidence="1 2">
    <name type="scientific">Coniosporium uncinatum</name>
    <dbReference type="NCBI Taxonomy" id="93489"/>
    <lineage>
        <taxon>Eukaryota</taxon>
        <taxon>Fungi</taxon>
        <taxon>Dikarya</taxon>
        <taxon>Ascomycota</taxon>
        <taxon>Pezizomycotina</taxon>
        <taxon>Dothideomycetes</taxon>
        <taxon>Dothideomycetes incertae sedis</taxon>
        <taxon>Coniosporium</taxon>
    </lineage>
</organism>
<evidence type="ECO:0000313" key="1">
    <source>
        <dbReference type="EMBL" id="KAK3078005.1"/>
    </source>
</evidence>
<evidence type="ECO:0000313" key="2">
    <source>
        <dbReference type="Proteomes" id="UP001186974"/>
    </source>
</evidence>